<dbReference type="PROSITE" id="PS51257">
    <property type="entry name" value="PROKAR_LIPOPROTEIN"/>
    <property type="match status" value="1"/>
</dbReference>
<dbReference type="AlphaFoldDB" id="A0A4R2JLX5"/>
<accession>A0A4R2JLX5</accession>
<gene>
    <name evidence="2" type="ORF">EV192_103634</name>
</gene>
<sequence>MRRLVATVTVGTALLAGCSPSAKSGDELQVSDSVTAAGPAISPATSHPAGTVVPVGANVTGIVADPRSRLLTLATDKASVLLVSMDTPGAEPRTVPLPGPATALTVTPTGVLASVGSARQIVAIALPAGSVSSVPVDGAPAGTSQDGDQTLVTLSDQKAIDVVRDSRAQRRISGGLYSADQVLTVGSNAVVLDRQRTALFDVNVNEGRIGAGQRAGKGATNATTDRYGRVLVTDTRGGGLLAFSTGPVILKQNYPVPGAPYGIAYDPKRDLAWVTLTERNEVVGYYVAGGEPAERYRFPTVVQPNSVTVDPDSGRVFVASATGGGVQVMQL</sequence>
<feature type="signal peptide" evidence="1">
    <location>
        <begin position="1"/>
        <end position="24"/>
    </location>
</feature>
<keyword evidence="3" id="KW-1185">Reference proteome</keyword>
<evidence type="ECO:0000313" key="3">
    <source>
        <dbReference type="Proteomes" id="UP000295680"/>
    </source>
</evidence>
<reference evidence="2 3" key="1">
    <citation type="submission" date="2019-03" db="EMBL/GenBank/DDBJ databases">
        <title>Genomic Encyclopedia of Type Strains, Phase IV (KMG-IV): sequencing the most valuable type-strain genomes for metagenomic binning, comparative biology and taxonomic classification.</title>
        <authorList>
            <person name="Goeker M."/>
        </authorList>
    </citation>
    <scope>NUCLEOTIDE SEQUENCE [LARGE SCALE GENOMIC DNA]</scope>
    <source>
        <strain evidence="2 3">DSM 45934</strain>
    </source>
</reference>
<evidence type="ECO:0000313" key="2">
    <source>
        <dbReference type="EMBL" id="TCO61051.1"/>
    </source>
</evidence>
<evidence type="ECO:0000256" key="1">
    <source>
        <dbReference type="SAM" id="SignalP"/>
    </source>
</evidence>
<comment type="caution">
    <text evidence="2">The sequence shown here is derived from an EMBL/GenBank/DDBJ whole genome shotgun (WGS) entry which is preliminary data.</text>
</comment>
<dbReference type="SUPFAM" id="SSF101898">
    <property type="entry name" value="NHL repeat"/>
    <property type="match status" value="1"/>
</dbReference>
<name>A0A4R2JLX5_9PSEU</name>
<dbReference type="InterPro" id="IPR015943">
    <property type="entry name" value="WD40/YVTN_repeat-like_dom_sf"/>
</dbReference>
<keyword evidence="1" id="KW-0732">Signal</keyword>
<feature type="chain" id="PRO_5039296973" description="DNA-binding beta-propeller fold protein YncE" evidence="1">
    <location>
        <begin position="25"/>
        <end position="331"/>
    </location>
</feature>
<evidence type="ECO:0008006" key="4">
    <source>
        <dbReference type="Google" id="ProtNLM"/>
    </source>
</evidence>
<protein>
    <recommendedName>
        <fullName evidence="4">DNA-binding beta-propeller fold protein YncE</fullName>
    </recommendedName>
</protein>
<organism evidence="2 3">
    <name type="scientific">Actinocrispum wychmicini</name>
    <dbReference type="NCBI Taxonomy" id="1213861"/>
    <lineage>
        <taxon>Bacteria</taxon>
        <taxon>Bacillati</taxon>
        <taxon>Actinomycetota</taxon>
        <taxon>Actinomycetes</taxon>
        <taxon>Pseudonocardiales</taxon>
        <taxon>Pseudonocardiaceae</taxon>
        <taxon>Actinocrispum</taxon>
    </lineage>
</organism>
<dbReference type="RefSeq" id="WP_243726896.1">
    <property type="nucleotide sequence ID" value="NZ_SLWS01000003.1"/>
</dbReference>
<dbReference type="Proteomes" id="UP000295680">
    <property type="component" value="Unassembled WGS sequence"/>
</dbReference>
<dbReference type="EMBL" id="SLWS01000003">
    <property type="protein sequence ID" value="TCO61051.1"/>
    <property type="molecule type" value="Genomic_DNA"/>
</dbReference>
<proteinExistence type="predicted"/>
<dbReference type="Gene3D" id="2.130.10.10">
    <property type="entry name" value="YVTN repeat-like/Quinoprotein amine dehydrogenase"/>
    <property type="match status" value="1"/>
</dbReference>